<evidence type="ECO:0000313" key="3">
    <source>
        <dbReference type="Proteomes" id="UP000321827"/>
    </source>
</evidence>
<feature type="signal peptide" evidence="1">
    <location>
        <begin position="1"/>
        <end position="24"/>
    </location>
</feature>
<reference evidence="2 3" key="1">
    <citation type="submission" date="2019-07" db="EMBL/GenBank/DDBJ databases">
        <title>Whole genome shotgun sequence of Oceanithermus desulfurans NBRC 100063.</title>
        <authorList>
            <person name="Hosoyama A."/>
            <person name="Uohara A."/>
            <person name="Ohji S."/>
            <person name="Ichikawa N."/>
        </authorList>
    </citation>
    <scope>NUCLEOTIDE SEQUENCE [LARGE SCALE GENOMIC DNA]</scope>
    <source>
        <strain evidence="2 3">NBRC 100063</strain>
    </source>
</reference>
<sequence length="449" mass="49199">MKRLPLLSLLALGALLLGACQQQEDNPAPVKLTWTQVLITPYKMALDQYDTNGDYLFAAVEETPLDGDASKNYFSLWRVDGDGTVLGPQPFPDPSLVTELAAQGESCPAPQNPQLAVSPTGEAFVAAALRNGAAQAEGCDTTGVWPAWSGLARYDVNLNRQAFALLKAFDGTDPYYTEVITGAVKGDGLFDGYYRPDYRLVTNYNFYARLAADGTLTATRRPDPEDFATRLAHATPDGGRVEVQGALDRFTAGWGERLVRYDAAGNAVWSVVTTTAFSPTMYLVPADGDVLFVSGYLDEDADYLGVPVPNPGSEKRHFVARLDGGQLSWLRWISDEEERMVHSSGFAYVPIAYDAAQDELYAAAWQYLMALDPATGATRWIVNLPEITSGSPTGVTEWDIKYQPQSFEELFVVDGGLLAVLPSIWDTDAYGQPTPTTRYRPLVLRFDRR</sequence>
<dbReference type="SUPFAM" id="SSF50969">
    <property type="entry name" value="YVTN repeat-like/Quinoprotein amine dehydrogenase"/>
    <property type="match status" value="1"/>
</dbReference>
<dbReference type="OrthoDB" id="244732at2"/>
<dbReference type="RefSeq" id="WP_147148610.1">
    <property type="nucleotide sequence ID" value="NZ_BJXN01000018.1"/>
</dbReference>
<evidence type="ECO:0000256" key="1">
    <source>
        <dbReference type="SAM" id="SignalP"/>
    </source>
</evidence>
<keyword evidence="1" id="KW-0732">Signal</keyword>
<accession>A0A511RNJ2</accession>
<dbReference type="AlphaFoldDB" id="A0A511RNJ2"/>
<evidence type="ECO:0000313" key="2">
    <source>
        <dbReference type="EMBL" id="GEM90667.1"/>
    </source>
</evidence>
<evidence type="ECO:0008006" key="4">
    <source>
        <dbReference type="Google" id="ProtNLM"/>
    </source>
</evidence>
<proteinExistence type="predicted"/>
<name>A0A511RNJ2_9DEIN</name>
<dbReference type="EMBL" id="BJXN01000018">
    <property type="protein sequence ID" value="GEM90667.1"/>
    <property type="molecule type" value="Genomic_DNA"/>
</dbReference>
<comment type="caution">
    <text evidence="2">The sequence shown here is derived from an EMBL/GenBank/DDBJ whole genome shotgun (WGS) entry which is preliminary data.</text>
</comment>
<gene>
    <name evidence="2" type="ORF">ODE01S_21010</name>
</gene>
<dbReference type="PROSITE" id="PS51257">
    <property type="entry name" value="PROKAR_LIPOPROTEIN"/>
    <property type="match status" value="1"/>
</dbReference>
<feature type="chain" id="PRO_5022193941" description="Lipoprotein" evidence="1">
    <location>
        <begin position="25"/>
        <end position="449"/>
    </location>
</feature>
<dbReference type="InterPro" id="IPR011044">
    <property type="entry name" value="Quino_amine_DH_bsu"/>
</dbReference>
<organism evidence="2 3">
    <name type="scientific">Oceanithermus desulfurans NBRC 100063</name>
    <dbReference type="NCBI Taxonomy" id="1227550"/>
    <lineage>
        <taxon>Bacteria</taxon>
        <taxon>Thermotogati</taxon>
        <taxon>Deinococcota</taxon>
        <taxon>Deinococci</taxon>
        <taxon>Thermales</taxon>
        <taxon>Thermaceae</taxon>
        <taxon>Oceanithermus</taxon>
    </lineage>
</organism>
<dbReference type="Proteomes" id="UP000321827">
    <property type="component" value="Unassembled WGS sequence"/>
</dbReference>
<protein>
    <recommendedName>
        <fullName evidence="4">Lipoprotein</fullName>
    </recommendedName>
</protein>